<evidence type="ECO:0008006" key="7">
    <source>
        <dbReference type="Google" id="ProtNLM"/>
    </source>
</evidence>
<dbReference type="InterPro" id="IPR025875">
    <property type="entry name" value="Leu-rich_rpt_4"/>
</dbReference>
<protein>
    <recommendedName>
        <fullName evidence="7">Protein phosphatase 1 regulatory subunit 7</fullName>
    </recommendedName>
</protein>
<keyword evidence="6" id="KW-1185">Reference proteome</keyword>
<dbReference type="PANTHER" id="PTHR46652">
    <property type="entry name" value="LEUCINE-RICH REPEAT AND IQ DOMAIN-CONTAINING PROTEIN 1-RELATED"/>
    <property type="match status" value="1"/>
</dbReference>
<dbReference type="Proteomes" id="UP001190700">
    <property type="component" value="Unassembled WGS sequence"/>
</dbReference>
<evidence type="ECO:0000256" key="1">
    <source>
        <dbReference type="ARBA" id="ARBA00004430"/>
    </source>
</evidence>
<evidence type="ECO:0000256" key="3">
    <source>
        <dbReference type="ARBA" id="ARBA00022737"/>
    </source>
</evidence>
<comment type="subcellular location">
    <subcellularLocation>
        <location evidence="1">Cytoplasm</location>
        <location evidence="1">Cytoskeleton</location>
        <location evidence="1">Cilium axoneme</location>
    </subcellularLocation>
</comment>
<name>A0AAE0KYC1_9CHLO</name>
<dbReference type="GO" id="GO:0005930">
    <property type="term" value="C:axoneme"/>
    <property type="evidence" value="ECO:0007669"/>
    <property type="project" value="UniProtKB-SubCell"/>
</dbReference>
<dbReference type="PANTHER" id="PTHR46652:SF3">
    <property type="entry name" value="LEUCINE-RICH REPEAT-CONTAINING PROTEIN 9"/>
    <property type="match status" value="1"/>
</dbReference>
<accession>A0AAE0KYC1</accession>
<dbReference type="Gene3D" id="3.80.10.10">
    <property type="entry name" value="Ribonuclease Inhibitor"/>
    <property type="match status" value="2"/>
</dbReference>
<proteinExistence type="predicted"/>
<dbReference type="SUPFAM" id="SSF52058">
    <property type="entry name" value="L domain-like"/>
    <property type="match status" value="1"/>
</dbReference>
<comment type="caution">
    <text evidence="5">The sequence shown here is derived from an EMBL/GenBank/DDBJ whole genome shotgun (WGS) entry which is preliminary data.</text>
</comment>
<evidence type="ECO:0000313" key="5">
    <source>
        <dbReference type="EMBL" id="KAK3265024.1"/>
    </source>
</evidence>
<gene>
    <name evidence="5" type="ORF">CYMTET_26266</name>
</gene>
<keyword evidence="3" id="KW-0677">Repeat</keyword>
<dbReference type="InterPro" id="IPR032675">
    <property type="entry name" value="LRR_dom_sf"/>
</dbReference>
<dbReference type="Pfam" id="PF12799">
    <property type="entry name" value="LRR_4"/>
    <property type="match status" value="1"/>
</dbReference>
<dbReference type="InterPro" id="IPR050836">
    <property type="entry name" value="SDS22/Internalin_LRR"/>
</dbReference>
<dbReference type="SMART" id="SM00369">
    <property type="entry name" value="LRR_TYP"/>
    <property type="match status" value="7"/>
</dbReference>
<evidence type="ECO:0000256" key="4">
    <source>
        <dbReference type="SAM" id="MobiDB-lite"/>
    </source>
</evidence>
<dbReference type="InterPro" id="IPR003591">
    <property type="entry name" value="Leu-rich_rpt_typical-subtyp"/>
</dbReference>
<reference evidence="5 6" key="1">
    <citation type="journal article" date="2015" name="Genome Biol. Evol.">
        <title>Comparative Genomics of a Bacterivorous Green Alga Reveals Evolutionary Causalities and Consequences of Phago-Mixotrophic Mode of Nutrition.</title>
        <authorList>
            <person name="Burns J.A."/>
            <person name="Paasch A."/>
            <person name="Narechania A."/>
            <person name="Kim E."/>
        </authorList>
    </citation>
    <scope>NUCLEOTIDE SEQUENCE [LARGE SCALE GENOMIC DNA]</scope>
    <source>
        <strain evidence="5 6">PLY_AMNH</strain>
    </source>
</reference>
<dbReference type="PROSITE" id="PS51450">
    <property type="entry name" value="LRR"/>
    <property type="match status" value="5"/>
</dbReference>
<feature type="compositionally biased region" description="Low complexity" evidence="4">
    <location>
        <begin position="396"/>
        <end position="406"/>
    </location>
</feature>
<evidence type="ECO:0000313" key="6">
    <source>
        <dbReference type="Proteomes" id="UP001190700"/>
    </source>
</evidence>
<organism evidence="5 6">
    <name type="scientific">Cymbomonas tetramitiformis</name>
    <dbReference type="NCBI Taxonomy" id="36881"/>
    <lineage>
        <taxon>Eukaryota</taxon>
        <taxon>Viridiplantae</taxon>
        <taxon>Chlorophyta</taxon>
        <taxon>Pyramimonadophyceae</taxon>
        <taxon>Pyramimonadales</taxon>
        <taxon>Pyramimonadaceae</taxon>
        <taxon>Cymbomonas</taxon>
    </lineage>
</organism>
<dbReference type="AlphaFoldDB" id="A0AAE0KYC1"/>
<dbReference type="InterPro" id="IPR001611">
    <property type="entry name" value="Leu-rich_rpt"/>
</dbReference>
<keyword evidence="2" id="KW-0433">Leucine-rich repeat</keyword>
<sequence>MSDIGGEVQITPTILREASGDGDLQRAVHINLHNQNIVAIEGLDVVPKLRILDLSFNKISRIEGLADVPQLKELKLYNNQIEAIGGLERASALQVLHLEHNKIWGINLGLDHCRALRTLFVGNNRISVLEGLDKLTGLSSFDASDNEIDKIQGLTNLVTLEELNLRGNNIKQIEGLQHCGQLRELVLCDNQISHLKGMSKLPNLDVLRINGNLLKTLDGLSKSLKNLTEVYLARNELVSVEGLAQCCPAIEILDVTDNRLSSVKRAVAGLVLLPELVELSLSGNPLATGNEKYRTRICLGLPKLQFLDEHEVTVADRYQADLPPNSLPGDSVAVGSEFDPTQEEMLAYMRKMNISTQVNAHLGRPSTSSSRPSSSRPGSASRPGTSVGSDGSDSARGPNPMMMRRPPSARTGGGKRLPSADEFESCASDFKVDPDACSLSPPALWPSHICPFRPRILLT</sequence>
<dbReference type="EMBL" id="LGRX02014197">
    <property type="protein sequence ID" value="KAK3265024.1"/>
    <property type="molecule type" value="Genomic_DNA"/>
</dbReference>
<feature type="compositionally biased region" description="Low complexity" evidence="4">
    <location>
        <begin position="363"/>
        <end position="386"/>
    </location>
</feature>
<feature type="region of interest" description="Disordered" evidence="4">
    <location>
        <begin position="361"/>
        <end position="420"/>
    </location>
</feature>
<dbReference type="Pfam" id="PF14580">
    <property type="entry name" value="LRR_9"/>
    <property type="match status" value="1"/>
</dbReference>
<dbReference type="SMART" id="SM00365">
    <property type="entry name" value="LRR_SD22"/>
    <property type="match status" value="7"/>
</dbReference>
<dbReference type="Pfam" id="PF13516">
    <property type="entry name" value="LRR_6"/>
    <property type="match status" value="1"/>
</dbReference>
<evidence type="ECO:0000256" key="2">
    <source>
        <dbReference type="ARBA" id="ARBA00022614"/>
    </source>
</evidence>